<keyword evidence="6" id="KW-1185">Reference proteome</keyword>
<dbReference type="Pfam" id="PF13193">
    <property type="entry name" value="AMP-binding_C"/>
    <property type="match status" value="1"/>
</dbReference>
<organism evidence="5 6">
    <name type="scientific">Pseudosporangium ferrugineum</name>
    <dbReference type="NCBI Taxonomy" id="439699"/>
    <lineage>
        <taxon>Bacteria</taxon>
        <taxon>Bacillati</taxon>
        <taxon>Actinomycetota</taxon>
        <taxon>Actinomycetes</taxon>
        <taxon>Micromonosporales</taxon>
        <taxon>Micromonosporaceae</taxon>
        <taxon>Pseudosporangium</taxon>
    </lineage>
</organism>
<dbReference type="Gene3D" id="2.30.38.10">
    <property type="entry name" value="Luciferase, Domain 3"/>
    <property type="match status" value="1"/>
</dbReference>
<dbReference type="InterPro" id="IPR020845">
    <property type="entry name" value="AMP-binding_CS"/>
</dbReference>
<dbReference type="InterPro" id="IPR001242">
    <property type="entry name" value="Condensation_dom"/>
</dbReference>
<evidence type="ECO:0000259" key="4">
    <source>
        <dbReference type="PROSITE" id="PS50075"/>
    </source>
</evidence>
<dbReference type="FunFam" id="1.10.1200.10:FF:000016">
    <property type="entry name" value="Non-ribosomal peptide synthase"/>
    <property type="match status" value="2"/>
</dbReference>
<dbReference type="SMART" id="SM00823">
    <property type="entry name" value="PKS_PP"/>
    <property type="match status" value="3"/>
</dbReference>
<dbReference type="InterPro" id="IPR006162">
    <property type="entry name" value="Ppantetheine_attach_site"/>
</dbReference>
<dbReference type="SUPFAM" id="SSF56801">
    <property type="entry name" value="Acetyl-CoA synthetase-like"/>
    <property type="match status" value="1"/>
</dbReference>
<dbReference type="SMART" id="SM00824">
    <property type="entry name" value="PKS_TE"/>
    <property type="match status" value="1"/>
</dbReference>
<gene>
    <name evidence="5" type="ORF">CLV70_1275</name>
</gene>
<dbReference type="Pfam" id="PF00550">
    <property type="entry name" value="PP-binding"/>
    <property type="match status" value="3"/>
</dbReference>
<dbReference type="GO" id="GO:0008610">
    <property type="term" value="P:lipid biosynthetic process"/>
    <property type="evidence" value="ECO:0007669"/>
    <property type="project" value="UniProtKB-ARBA"/>
</dbReference>
<dbReference type="NCBIfam" id="TIGR01733">
    <property type="entry name" value="AA-adenyl-dom"/>
    <property type="match status" value="1"/>
</dbReference>
<dbReference type="RefSeq" id="WP_106130835.1">
    <property type="nucleotide sequence ID" value="NZ_PVZG01000027.1"/>
</dbReference>
<feature type="domain" description="Carrier" evidence="4">
    <location>
        <begin position="1067"/>
        <end position="1142"/>
    </location>
</feature>
<dbReference type="SUPFAM" id="SSF52777">
    <property type="entry name" value="CoA-dependent acyltransferases"/>
    <property type="match status" value="4"/>
</dbReference>
<dbReference type="Pfam" id="PF00668">
    <property type="entry name" value="Condensation"/>
    <property type="match status" value="2"/>
</dbReference>
<sequence>MQTLPSRFADQVRRTPDAVAVEGPDESLTYAELDARANQLAWHLTGLGLTAEEPVALLLDRSVGVIVAMLAIAKAGGTYVPVHTAFPAGRMAEVVNDAGARLLLIDAAHDPVPFETAAETIRLDLLDLSRQPRHAPAVVQPETALAYVMYTSGSTGRPKGVAISQEALVQLATDSCWQQNSSTGAVLFHSPHAFDLTIYEIWTPLLGGGRVVVAPPEALTAAALEAMIGRYGLTAVGMTSGLFEAMADAAPSLFAPLREVSVGGDVVSPSIVLKVAAACPETVIRHIYGPTEATLIVTQVEVSGPGRPATQPQFATFPLGAARDGMAVYVLDDDLGEVSADEVGELYISGAGVARGYLGMQAATADRFVPCPYGAPGERMYRTGDLVRRTADGELIFIGRADLQLKIRGNRVEIGEIEEVIARHPEVSQAVVVGRRDESGNVTLTAYIVPVPRGRVSVRALQEHVRAFLPDYMVPYEFMRLKHLPLTPNGKIDRAALPEAVRRSGRSARTPQEVVLCDVFAELLGRSRVGVDENFFELGGHSLMAVRLAARIRAFLGREIAVRDLFESPTVAGLARRLSAADVARPPITAVARPDRIPLSFAQARLWFINQLEGPSANYNIPYAVRIHGDLDTGALHAALGDVVARHETLRTTYPEHDGVPYQRIEPVVEIGLPVIAASADTVTARVSEIANAGYDLTTDPPLRAALVELQDQDHVLVLVLHHIAGDGWSTEPLLEELSTAYAARLAGAAPDWAPLPVQYADYSLWQRGWLGEEKDPDSVLNRQLAFWRETLDGAPAELALPTDRPRPAAATGRGDQVEFRLSASVHHALTDIARAGKASVFMVVQAGLLATLTHLGAGTDLTIGTVTAGRTDQAVEDLIGFFVNTLVLRTSTAGNPTFAELVTRTRDTDLAAFAHQDTPFERIVEALNPDRHPARHPLFQILLAWQNNDQSPLNLQHTTTTDEPFDYDAAKFDLVLSIQENRDSFGVPEGIEGSLEYVLDLFDRPTAQRMADTFVQLLTAVAAAPKTPLADIALDGDQLADLVERAARNAVSAKALPESVRRSGRSARTPQEVVLCDVFAELLGRSRVGVDENFFELGGHSLMAVRLAARIRAFLGREIAVRDLFESPTVAGLARRLSAADVARPPITAVARPDRIPLSFAQARLWFINQLEGPSANYNIPYAVRIHGDLDTGALHAALGDVVARHETLRTTYPEHDGVPYQRIEPVVEIGLPVIAASADTVTARVSEIANAGYDLTTDPPLRAALVELQDQDHVLVLVLHHIAGDGWSTEPLLEELSTAYAARLAGAAPDWAPLPVQYADYSLWQRGWLGEEKDPDSVLNRQLAFWRETLDGAPAELALPTDRPRPAAATGRGDQVEFRLSASVHHALTDIARAGKASVFMVVQAGLLATLTHLGAGTDLTIGTVTAGRTDQAVEDLIGFFVNTLVLRTSTAGNPTFAELVTRTRDTDLAAFAHQDTPFERIVEALNPDRHPARHPLFQILLAWQNNDQSPLNLQHTTTTDEPFDYDAAKFDLLFSMADTFADDEATGIEGSVEYAADVFDRATVEQLVDVFTQLLTAVAAAPKTPLADITLVGAEALAARVARWTPAAAPSSAASPRRGPGTPHETAIEGLFAEMLGVDHVDAHDNFFELGGHSLLAVTLATRLRALGLPIRVRDIFSAPTPHELAVAGTTPARAGSMLAPLITLRGTGDEAPLFLFPPISGLSWAYAALLPHMPGDHPVYGLQMPRLEFSDGPKLIAALADLIRNTVGDQPVHLAGWSIGGVVAHAVAADLARRGQVISVSLIDAYPFAEQRAAMDLGPDDFAADVVAGLATALHDDPSAPITGLADLTDRLAAAWALPGDEAGEVVSAALRYRQVANDLGGAVYQGDLTVITAGREAAAGDRGASMWRPYVTGHITEEVADADHFGMLTGPAVRTVGTALAEALGGEVHGHRVGS</sequence>
<dbReference type="GO" id="GO:0003824">
    <property type="term" value="F:catalytic activity"/>
    <property type="evidence" value="ECO:0007669"/>
    <property type="project" value="InterPro"/>
</dbReference>
<dbReference type="FunFam" id="3.30.300.30:FF:000010">
    <property type="entry name" value="Enterobactin synthetase component F"/>
    <property type="match status" value="1"/>
</dbReference>
<dbReference type="EMBL" id="PVZG01000027">
    <property type="protein sequence ID" value="PRY19880.1"/>
    <property type="molecule type" value="Genomic_DNA"/>
</dbReference>
<reference evidence="5 6" key="1">
    <citation type="submission" date="2018-03" db="EMBL/GenBank/DDBJ databases">
        <title>Genomic Encyclopedia of Archaeal and Bacterial Type Strains, Phase II (KMG-II): from individual species to whole genera.</title>
        <authorList>
            <person name="Goeker M."/>
        </authorList>
    </citation>
    <scope>NUCLEOTIDE SEQUENCE [LARGE SCALE GENOMIC DNA]</scope>
    <source>
        <strain evidence="5 6">DSM 45348</strain>
    </source>
</reference>
<dbReference type="InterPro" id="IPR045851">
    <property type="entry name" value="AMP-bd_C_sf"/>
</dbReference>
<dbReference type="InterPro" id="IPR010071">
    <property type="entry name" value="AA_adenyl_dom"/>
</dbReference>
<dbReference type="Gene3D" id="1.10.1200.10">
    <property type="entry name" value="ACP-like"/>
    <property type="match status" value="2"/>
</dbReference>
<dbReference type="PROSITE" id="PS00012">
    <property type="entry name" value="PHOSPHOPANTETHEINE"/>
    <property type="match status" value="3"/>
</dbReference>
<protein>
    <submittedName>
        <fullName evidence="5">Amino acid adenylation domain-containing protein</fullName>
    </submittedName>
</protein>
<evidence type="ECO:0000256" key="1">
    <source>
        <dbReference type="ARBA" id="ARBA00001957"/>
    </source>
</evidence>
<dbReference type="PROSITE" id="PS50075">
    <property type="entry name" value="CARRIER"/>
    <property type="match status" value="3"/>
</dbReference>
<keyword evidence="3" id="KW-0597">Phosphoprotein</keyword>
<evidence type="ECO:0000313" key="6">
    <source>
        <dbReference type="Proteomes" id="UP000239209"/>
    </source>
</evidence>
<feature type="domain" description="Carrier" evidence="4">
    <location>
        <begin position="507"/>
        <end position="582"/>
    </location>
</feature>
<proteinExistence type="predicted"/>
<evidence type="ECO:0000256" key="3">
    <source>
        <dbReference type="ARBA" id="ARBA00022553"/>
    </source>
</evidence>
<dbReference type="Gene3D" id="3.30.559.30">
    <property type="entry name" value="Nonribosomal peptide synthetase, condensation domain"/>
    <property type="match status" value="2"/>
</dbReference>
<dbReference type="InterPro" id="IPR023213">
    <property type="entry name" value="CAT-like_dom_sf"/>
</dbReference>
<dbReference type="InterPro" id="IPR000873">
    <property type="entry name" value="AMP-dep_synth/lig_dom"/>
</dbReference>
<dbReference type="CDD" id="cd19540">
    <property type="entry name" value="LCL_NRPS-like"/>
    <property type="match status" value="2"/>
</dbReference>
<dbReference type="InterPro" id="IPR009081">
    <property type="entry name" value="PP-bd_ACP"/>
</dbReference>
<dbReference type="GO" id="GO:0044550">
    <property type="term" value="P:secondary metabolite biosynthetic process"/>
    <property type="evidence" value="ECO:0007669"/>
    <property type="project" value="TreeGrafter"/>
</dbReference>
<name>A0A2T0RFJ5_9ACTN</name>
<dbReference type="SUPFAM" id="SSF47336">
    <property type="entry name" value="ACP-like"/>
    <property type="match status" value="3"/>
</dbReference>
<dbReference type="SUPFAM" id="SSF53474">
    <property type="entry name" value="alpha/beta-Hydrolases"/>
    <property type="match status" value="1"/>
</dbReference>
<dbReference type="InterPro" id="IPR020802">
    <property type="entry name" value="TesA-like"/>
</dbReference>
<dbReference type="GO" id="GO:0005737">
    <property type="term" value="C:cytoplasm"/>
    <property type="evidence" value="ECO:0007669"/>
    <property type="project" value="TreeGrafter"/>
</dbReference>
<dbReference type="FunFam" id="3.40.50.980:FF:000001">
    <property type="entry name" value="Non-ribosomal peptide synthetase"/>
    <property type="match status" value="1"/>
</dbReference>
<dbReference type="InterPro" id="IPR025110">
    <property type="entry name" value="AMP-bd_C"/>
</dbReference>
<accession>A0A2T0RFJ5</accession>
<dbReference type="Gene3D" id="3.30.300.30">
    <property type="match status" value="1"/>
</dbReference>
<dbReference type="FunFam" id="3.30.559.10:FF:000012">
    <property type="entry name" value="Non-ribosomal peptide synthetase"/>
    <property type="match status" value="2"/>
</dbReference>
<dbReference type="InterPro" id="IPR036736">
    <property type="entry name" value="ACP-like_sf"/>
</dbReference>
<dbReference type="PROSITE" id="PS00455">
    <property type="entry name" value="AMP_BINDING"/>
    <property type="match status" value="1"/>
</dbReference>
<dbReference type="GO" id="GO:0072330">
    <property type="term" value="P:monocarboxylic acid biosynthetic process"/>
    <property type="evidence" value="ECO:0007669"/>
    <property type="project" value="UniProtKB-ARBA"/>
</dbReference>
<evidence type="ECO:0000256" key="2">
    <source>
        <dbReference type="ARBA" id="ARBA00022450"/>
    </source>
</evidence>
<dbReference type="PANTHER" id="PTHR45527">
    <property type="entry name" value="NONRIBOSOMAL PEPTIDE SYNTHETASE"/>
    <property type="match status" value="1"/>
</dbReference>
<dbReference type="Gene3D" id="3.40.50.980">
    <property type="match status" value="2"/>
</dbReference>
<dbReference type="InterPro" id="IPR001031">
    <property type="entry name" value="Thioesterase"/>
</dbReference>
<dbReference type="Gene3D" id="3.30.559.10">
    <property type="entry name" value="Chloramphenicol acetyltransferase-like domain"/>
    <property type="match status" value="2"/>
</dbReference>
<feature type="domain" description="Carrier" evidence="4">
    <location>
        <begin position="1622"/>
        <end position="1696"/>
    </location>
</feature>
<dbReference type="Pfam" id="PF00501">
    <property type="entry name" value="AMP-binding"/>
    <property type="match status" value="1"/>
</dbReference>
<dbReference type="Proteomes" id="UP000239209">
    <property type="component" value="Unassembled WGS sequence"/>
</dbReference>
<dbReference type="InterPro" id="IPR020806">
    <property type="entry name" value="PKS_PP-bd"/>
</dbReference>
<keyword evidence="2" id="KW-0596">Phosphopantetheine</keyword>
<comment type="caution">
    <text evidence="5">The sequence shown here is derived from an EMBL/GenBank/DDBJ whole genome shotgun (WGS) entry which is preliminary data.</text>
</comment>
<dbReference type="GO" id="GO:0043041">
    <property type="term" value="P:amino acid activation for nonribosomal peptide biosynthetic process"/>
    <property type="evidence" value="ECO:0007669"/>
    <property type="project" value="TreeGrafter"/>
</dbReference>
<evidence type="ECO:0000313" key="5">
    <source>
        <dbReference type="EMBL" id="PRY19880.1"/>
    </source>
</evidence>
<dbReference type="InterPro" id="IPR029058">
    <property type="entry name" value="AB_hydrolase_fold"/>
</dbReference>
<dbReference type="PANTHER" id="PTHR45527:SF1">
    <property type="entry name" value="FATTY ACID SYNTHASE"/>
    <property type="match status" value="1"/>
</dbReference>
<dbReference type="OrthoDB" id="5476914at2"/>
<dbReference type="GO" id="GO:0031177">
    <property type="term" value="F:phosphopantetheine binding"/>
    <property type="evidence" value="ECO:0007669"/>
    <property type="project" value="InterPro"/>
</dbReference>
<comment type="cofactor">
    <cofactor evidence="1">
        <name>pantetheine 4'-phosphate</name>
        <dbReference type="ChEBI" id="CHEBI:47942"/>
    </cofactor>
</comment>
<dbReference type="Gene3D" id="3.40.50.1820">
    <property type="entry name" value="alpha/beta hydrolase"/>
    <property type="match status" value="1"/>
</dbReference>
<dbReference type="Pfam" id="PF00975">
    <property type="entry name" value="Thioesterase"/>
    <property type="match status" value="1"/>
</dbReference>